<comment type="caution">
    <text evidence="2">The sequence shown here is derived from an EMBL/GenBank/DDBJ whole genome shotgun (WGS) entry which is preliminary data.</text>
</comment>
<dbReference type="OrthoDB" id="4276066at2"/>
<proteinExistence type="predicted"/>
<organism evidence="2 3">
    <name type="scientific">Nocardia macrotermitis</name>
    <dbReference type="NCBI Taxonomy" id="2585198"/>
    <lineage>
        <taxon>Bacteria</taxon>
        <taxon>Bacillati</taxon>
        <taxon>Actinomycetota</taxon>
        <taxon>Actinomycetes</taxon>
        <taxon>Mycobacteriales</taxon>
        <taxon>Nocardiaceae</taxon>
        <taxon>Nocardia</taxon>
    </lineage>
</organism>
<dbReference type="GO" id="GO:0003824">
    <property type="term" value="F:catalytic activity"/>
    <property type="evidence" value="ECO:0007669"/>
    <property type="project" value="UniProtKB-ARBA"/>
</dbReference>
<gene>
    <name evidence="2" type="ORF">NRB20_05990</name>
</gene>
<dbReference type="InterPro" id="IPR000073">
    <property type="entry name" value="AB_hydrolase_1"/>
</dbReference>
<feature type="domain" description="AB hydrolase-1" evidence="1">
    <location>
        <begin position="42"/>
        <end position="258"/>
    </location>
</feature>
<dbReference type="Pfam" id="PF12697">
    <property type="entry name" value="Abhydrolase_6"/>
    <property type="match status" value="1"/>
</dbReference>
<evidence type="ECO:0000313" key="2">
    <source>
        <dbReference type="EMBL" id="MQY17535.1"/>
    </source>
</evidence>
<dbReference type="RefSeq" id="WP_153407563.1">
    <property type="nucleotide sequence ID" value="NZ_WEGK01000001.1"/>
</dbReference>
<reference evidence="2 3" key="1">
    <citation type="submission" date="2019-10" db="EMBL/GenBank/DDBJ databases">
        <title>Nocardia macrotermitis sp. nov. and Nocardia aurantia sp. nov., isolated from the gut of fungus growing-termite Macrotermes natalensis.</title>
        <authorList>
            <person name="Benndorf R."/>
            <person name="Schwitalla J."/>
            <person name="Martin K."/>
            <person name="De Beer W."/>
            <person name="Kaster A.-K."/>
            <person name="Vollmers J."/>
            <person name="Poulsen M."/>
            <person name="Beemelmanns C."/>
        </authorList>
    </citation>
    <scope>NUCLEOTIDE SEQUENCE [LARGE SCALE GENOMIC DNA]</scope>
    <source>
        <strain evidence="2 3">RB20</strain>
    </source>
</reference>
<keyword evidence="3" id="KW-1185">Reference proteome</keyword>
<dbReference type="Gene3D" id="3.40.50.1820">
    <property type="entry name" value="alpha/beta hydrolase"/>
    <property type="match status" value="1"/>
</dbReference>
<evidence type="ECO:0000313" key="3">
    <source>
        <dbReference type="Proteomes" id="UP000438448"/>
    </source>
</evidence>
<sequence>MTVTDNDLPLLADDAPQPVVTEIDGIPISGLLARARTPRAAVVALHGGATTSRYFDCPGHPDLSLLRTAAAAGFTVLALDRPGYGSSHPFGASLSDPQQRVELMYRAIDAHLDAASRGAGVFLLGHSAGCETTVRMAADAERGPELLGLEISGTGRERQPEAEEILSVRPRPDNVRVGRLLWEPARLYPPEHVGGGLIGSAGPGFEGKLVQEWARTHFPELGPRVRIPVRFTVADHEQVWRNDPAGLREVAELFPAVPRLVLNIQRNSGHNISIGHTATAYHLAVLAFAAECVVARESGEFSGPARQFDGLADPS</sequence>
<dbReference type="SUPFAM" id="SSF53474">
    <property type="entry name" value="alpha/beta-Hydrolases"/>
    <property type="match status" value="1"/>
</dbReference>
<dbReference type="AlphaFoldDB" id="A0A7K0CVM6"/>
<dbReference type="EMBL" id="WEGK01000001">
    <property type="protein sequence ID" value="MQY17535.1"/>
    <property type="molecule type" value="Genomic_DNA"/>
</dbReference>
<protein>
    <recommendedName>
        <fullName evidence="1">AB hydrolase-1 domain-containing protein</fullName>
    </recommendedName>
</protein>
<name>A0A7K0CVM6_9NOCA</name>
<evidence type="ECO:0000259" key="1">
    <source>
        <dbReference type="Pfam" id="PF12697"/>
    </source>
</evidence>
<dbReference type="InterPro" id="IPR029058">
    <property type="entry name" value="AB_hydrolase_fold"/>
</dbReference>
<accession>A0A7K0CVM6</accession>
<dbReference type="Proteomes" id="UP000438448">
    <property type="component" value="Unassembled WGS sequence"/>
</dbReference>